<accession>A0A151RYB3</accession>
<feature type="compositionally biased region" description="Polar residues" evidence="1">
    <location>
        <begin position="50"/>
        <end position="62"/>
    </location>
</feature>
<protein>
    <submittedName>
        <fullName evidence="2">Uncharacterized protein</fullName>
    </submittedName>
</protein>
<organism evidence="2 3">
    <name type="scientific">Cajanus cajan</name>
    <name type="common">Pigeon pea</name>
    <name type="synonym">Cajanus indicus</name>
    <dbReference type="NCBI Taxonomy" id="3821"/>
    <lineage>
        <taxon>Eukaryota</taxon>
        <taxon>Viridiplantae</taxon>
        <taxon>Streptophyta</taxon>
        <taxon>Embryophyta</taxon>
        <taxon>Tracheophyta</taxon>
        <taxon>Spermatophyta</taxon>
        <taxon>Magnoliopsida</taxon>
        <taxon>eudicotyledons</taxon>
        <taxon>Gunneridae</taxon>
        <taxon>Pentapetalae</taxon>
        <taxon>rosids</taxon>
        <taxon>fabids</taxon>
        <taxon>Fabales</taxon>
        <taxon>Fabaceae</taxon>
        <taxon>Papilionoideae</taxon>
        <taxon>50 kb inversion clade</taxon>
        <taxon>NPAAA clade</taxon>
        <taxon>indigoferoid/millettioid clade</taxon>
        <taxon>Phaseoleae</taxon>
        <taxon>Cajanus</taxon>
    </lineage>
</organism>
<dbReference type="Proteomes" id="UP000075243">
    <property type="component" value="Unassembled WGS sequence"/>
</dbReference>
<dbReference type="Gramene" id="C.cajan_31503.t">
    <property type="protein sequence ID" value="C.cajan_31503.t.cds1"/>
    <property type="gene ID" value="C.cajan_31503"/>
</dbReference>
<proteinExistence type="predicted"/>
<evidence type="ECO:0000256" key="1">
    <source>
        <dbReference type="SAM" id="MobiDB-lite"/>
    </source>
</evidence>
<gene>
    <name evidence="2" type="ORF">KK1_030855</name>
</gene>
<sequence>MAARGNQPRTSQKKNRHWCGHCKKLVHTKDTCWIIHGRPSEAKQTKNLESRGNTTEVNSNPSPSLLHYSHKIIFLNMT</sequence>
<evidence type="ECO:0000313" key="2">
    <source>
        <dbReference type="EMBL" id="KYP47519.1"/>
    </source>
</evidence>
<reference evidence="2" key="1">
    <citation type="journal article" date="2012" name="Nat. Biotechnol.">
        <title>Draft genome sequence of pigeonpea (Cajanus cajan), an orphan legume crop of resource-poor farmers.</title>
        <authorList>
            <person name="Varshney R.K."/>
            <person name="Chen W."/>
            <person name="Li Y."/>
            <person name="Bharti A.K."/>
            <person name="Saxena R.K."/>
            <person name="Schlueter J.A."/>
            <person name="Donoghue M.T."/>
            <person name="Azam S."/>
            <person name="Fan G."/>
            <person name="Whaley A.M."/>
            <person name="Farmer A.D."/>
            <person name="Sheridan J."/>
            <person name="Iwata A."/>
            <person name="Tuteja R."/>
            <person name="Penmetsa R.V."/>
            <person name="Wu W."/>
            <person name="Upadhyaya H.D."/>
            <person name="Yang S.P."/>
            <person name="Shah T."/>
            <person name="Saxena K.B."/>
            <person name="Michael T."/>
            <person name="McCombie W.R."/>
            <person name="Yang B."/>
            <person name="Zhang G."/>
            <person name="Yang H."/>
            <person name="Wang J."/>
            <person name="Spillane C."/>
            <person name="Cook D.R."/>
            <person name="May G.D."/>
            <person name="Xu X."/>
            <person name="Jackson S.A."/>
        </authorList>
    </citation>
    <scope>NUCLEOTIDE SEQUENCE [LARGE SCALE GENOMIC DNA]</scope>
</reference>
<feature type="region of interest" description="Disordered" evidence="1">
    <location>
        <begin position="41"/>
        <end position="62"/>
    </location>
</feature>
<name>A0A151RYB3_CAJCA</name>
<keyword evidence="3" id="KW-1185">Reference proteome</keyword>
<dbReference type="EMBL" id="KQ483525">
    <property type="protein sequence ID" value="KYP47519.1"/>
    <property type="molecule type" value="Genomic_DNA"/>
</dbReference>
<evidence type="ECO:0000313" key="3">
    <source>
        <dbReference type="Proteomes" id="UP000075243"/>
    </source>
</evidence>
<dbReference type="AlphaFoldDB" id="A0A151RYB3"/>